<feature type="compositionally biased region" description="Polar residues" evidence="5">
    <location>
        <begin position="117"/>
        <end position="132"/>
    </location>
</feature>
<organism evidence="8 9">
    <name type="scientific">Ophiocordyceps australis</name>
    <dbReference type="NCBI Taxonomy" id="1399860"/>
    <lineage>
        <taxon>Eukaryota</taxon>
        <taxon>Fungi</taxon>
        <taxon>Dikarya</taxon>
        <taxon>Ascomycota</taxon>
        <taxon>Pezizomycotina</taxon>
        <taxon>Sordariomycetes</taxon>
        <taxon>Hypocreomycetidae</taxon>
        <taxon>Hypocreales</taxon>
        <taxon>Ophiocordycipitaceae</taxon>
        <taxon>Ophiocordyceps</taxon>
    </lineage>
</organism>
<dbReference type="InterPro" id="IPR001841">
    <property type="entry name" value="Znf_RING"/>
</dbReference>
<dbReference type="Pfam" id="PF00097">
    <property type="entry name" value="zf-C3HC4"/>
    <property type="match status" value="1"/>
</dbReference>
<evidence type="ECO:0000256" key="1">
    <source>
        <dbReference type="ARBA" id="ARBA00022723"/>
    </source>
</evidence>
<dbReference type="Proteomes" id="UP000224854">
    <property type="component" value="Unassembled WGS sequence"/>
</dbReference>
<keyword evidence="2 4" id="KW-0863">Zinc-finger</keyword>
<dbReference type="PANTHER" id="PTHR23327">
    <property type="entry name" value="RING FINGER PROTEIN 127"/>
    <property type="match status" value="1"/>
</dbReference>
<dbReference type="Pfam" id="PF03105">
    <property type="entry name" value="SPX"/>
    <property type="match status" value="1"/>
</dbReference>
<sequence>MKFAHDFKETLANQGFPPHWVNRAIPYGQLKKCLKKVQRELEDLGLDAQTLRALLDPHTTSPVALQYRLKSASDSNFVRPKLTLYLDLQDGVAVDASLTPTSRRFFERIAAETTLHDSNLTSERSSAPSNILSDGDDAEPLSTTATPSCDRIEVPLVFDGEFFSLLHNDVISLDALQTEEEQKITSEVVALGNNVSHVSRPSRFFKSDLGRWRHIFEIYINAQIFFATNERDHGVRSSVKALEQLRWFQTEVDKRELVTSFKLSESKLAFSKFLVLNANLLKNLQFQELNKLAVSKILKKFDKRTALGVSQTFPTVIQSEGLLSRDLAKDMCAHLSEQLVAVVPQLNDFLCPICFAVAYRPVRLDCQHVFCIRCVVKIQRRQENTCPLCRSHVVMRASADNLDEKLGRFLKKYFPEEVKEKQRANEIERGIEEYGPGYKHQDCVIM</sequence>
<evidence type="ECO:0000256" key="4">
    <source>
        <dbReference type="PROSITE-ProRule" id="PRU00175"/>
    </source>
</evidence>
<evidence type="ECO:0000256" key="2">
    <source>
        <dbReference type="ARBA" id="ARBA00022771"/>
    </source>
</evidence>
<dbReference type="InterPro" id="IPR013083">
    <property type="entry name" value="Znf_RING/FYVE/PHD"/>
</dbReference>
<dbReference type="AlphaFoldDB" id="A0A2C5XNW0"/>
<dbReference type="GO" id="GO:0008270">
    <property type="term" value="F:zinc ion binding"/>
    <property type="evidence" value="ECO:0007669"/>
    <property type="project" value="UniProtKB-KW"/>
</dbReference>
<evidence type="ECO:0000313" key="9">
    <source>
        <dbReference type="Proteomes" id="UP000224854"/>
    </source>
</evidence>
<dbReference type="PANTHER" id="PTHR23327:SF51">
    <property type="entry name" value="TRANSCRIPTIONAL REGULATOR OF YEAST FORM ADHERENCE 3"/>
    <property type="match status" value="1"/>
</dbReference>
<accession>A0A2C5XNW0</accession>
<dbReference type="InterPro" id="IPR017907">
    <property type="entry name" value="Znf_RING_CS"/>
</dbReference>
<dbReference type="SUPFAM" id="SSF57850">
    <property type="entry name" value="RING/U-box"/>
    <property type="match status" value="1"/>
</dbReference>
<name>A0A2C5XNW0_9HYPO</name>
<proteinExistence type="predicted"/>
<dbReference type="InterPro" id="IPR004331">
    <property type="entry name" value="SPX_dom"/>
</dbReference>
<keyword evidence="3" id="KW-0862">Zinc</keyword>
<dbReference type="InterPro" id="IPR018957">
    <property type="entry name" value="Znf_C3HC4_RING-type"/>
</dbReference>
<evidence type="ECO:0000313" key="8">
    <source>
        <dbReference type="EMBL" id="PHH67598.1"/>
    </source>
</evidence>
<reference evidence="8 9" key="1">
    <citation type="submission" date="2017-06" db="EMBL/GenBank/DDBJ databases">
        <title>Ant-infecting Ophiocordyceps genomes reveal a high diversity of potential behavioral manipulation genes and a possible major role for enterotoxins.</title>
        <authorList>
            <person name="De Bekker C."/>
            <person name="Evans H.C."/>
            <person name="Brachmann A."/>
            <person name="Hughes D.P."/>
        </authorList>
    </citation>
    <scope>NUCLEOTIDE SEQUENCE [LARGE SCALE GENOMIC DNA]</scope>
    <source>
        <strain evidence="8 9">1348a</strain>
    </source>
</reference>
<feature type="domain" description="SPX" evidence="7">
    <location>
        <begin position="1"/>
        <end position="315"/>
    </location>
</feature>
<protein>
    <recommendedName>
        <fullName evidence="10">RING-14 protein</fullName>
    </recommendedName>
</protein>
<dbReference type="EMBL" id="NJEU01001380">
    <property type="protein sequence ID" value="PHH67598.1"/>
    <property type="molecule type" value="Genomic_DNA"/>
</dbReference>
<evidence type="ECO:0000259" key="7">
    <source>
        <dbReference type="PROSITE" id="PS51382"/>
    </source>
</evidence>
<dbReference type="PROSITE" id="PS50089">
    <property type="entry name" value="ZF_RING_2"/>
    <property type="match status" value="1"/>
</dbReference>
<keyword evidence="9" id="KW-1185">Reference proteome</keyword>
<dbReference type="Gene3D" id="3.30.40.10">
    <property type="entry name" value="Zinc/RING finger domain, C3HC4 (zinc finger)"/>
    <property type="match status" value="1"/>
</dbReference>
<comment type="caution">
    <text evidence="8">The sequence shown here is derived from an EMBL/GenBank/DDBJ whole genome shotgun (WGS) entry which is preliminary data.</text>
</comment>
<evidence type="ECO:0000256" key="5">
    <source>
        <dbReference type="SAM" id="MobiDB-lite"/>
    </source>
</evidence>
<evidence type="ECO:0008006" key="10">
    <source>
        <dbReference type="Google" id="ProtNLM"/>
    </source>
</evidence>
<feature type="region of interest" description="Disordered" evidence="5">
    <location>
        <begin position="117"/>
        <end position="145"/>
    </location>
</feature>
<dbReference type="PROSITE" id="PS00518">
    <property type="entry name" value="ZF_RING_1"/>
    <property type="match status" value="1"/>
</dbReference>
<dbReference type="SMART" id="SM00184">
    <property type="entry name" value="RING"/>
    <property type="match status" value="1"/>
</dbReference>
<dbReference type="OrthoDB" id="5588846at2759"/>
<keyword evidence="1" id="KW-0479">Metal-binding</keyword>
<feature type="domain" description="RING-type" evidence="6">
    <location>
        <begin position="351"/>
        <end position="390"/>
    </location>
</feature>
<evidence type="ECO:0000259" key="6">
    <source>
        <dbReference type="PROSITE" id="PS50089"/>
    </source>
</evidence>
<dbReference type="PROSITE" id="PS51382">
    <property type="entry name" value="SPX"/>
    <property type="match status" value="1"/>
</dbReference>
<evidence type="ECO:0000256" key="3">
    <source>
        <dbReference type="ARBA" id="ARBA00022833"/>
    </source>
</evidence>
<gene>
    <name evidence="8" type="ORF">CDD82_1293</name>
</gene>